<dbReference type="PANTHER" id="PTHR46998:SF7">
    <property type="entry name" value="HOMEOBOX DOMAIN-CONTAINING PROTEIN"/>
    <property type="match status" value="1"/>
</dbReference>
<dbReference type="Pfam" id="PF00046">
    <property type="entry name" value="Homeodomain"/>
    <property type="match status" value="1"/>
</dbReference>
<reference evidence="13 14" key="1">
    <citation type="submission" date="2020-02" db="EMBL/GenBank/DDBJ databases">
        <authorList>
            <person name="Ma Q."/>
            <person name="Huang Y."/>
            <person name="Song X."/>
            <person name="Pei D."/>
        </authorList>
    </citation>
    <scope>NUCLEOTIDE SEQUENCE [LARGE SCALE GENOMIC DNA]</scope>
    <source>
        <strain evidence="13">Sxm20200214</strain>
        <tissue evidence="13">Leaf</tissue>
    </source>
</reference>
<dbReference type="GO" id="GO:0048830">
    <property type="term" value="P:adventitious root development"/>
    <property type="evidence" value="ECO:0007669"/>
    <property type="project" value="InterPro"/>
</dbReference>
<evidence type="ECO:0000256" key="5">
    <source>
        <dbReference type="ARBA" id="ARBA00023155"/>
    </source>
</evidence>
<keyword evidence="4 9" id="KW-0238">DNA-binding</keyword>
<evidence type="ECO:0000256" key="6">
    <source>
        <dbReference type="ARBA" id="ARBA00023163"/>
    </source>
</evidence>
<keyword evidence="5 9" id="KW-0371">Homeobox</keyword>
<feature type="compositionally biased region" description="Basic residues" evidence="11">
    <location>
        <begin position="185"/>
        <end position="195"/>
    </location>
</feature>
<organism evidence="13 14">
    <name type="scientific">Brassica carinata</name>
    <name type="common">Ethiopian mustard</name>
    <name type="synonym">Abyssinian cabbage</name>
    <dbReference type="NCBI Taxonomy" id="52824"/>
    <lineage>
        <taxon>Eukaryota</taxon>
        <taxon>Viridiplantae</taxon>
        <taxon>Streptophyta</taxon>
        <taxon>Embryophyta</taxon>
        <taxon>Tracheophyta</taxon>
        <taxon>Spermatophyta</taxon>
        <taxon>Magnoliopsida</taxon>
        <taxon>eudicotyledons</taxon>
        <taxon>Gunneridae</taxon>
        <taxon>Pentapetalae</taxon>
        <taxon>rosids</taxon>
        <taxon>malvids</taxon>
        <taxon>Brassicales</taxon>
        <taxon>Brassicaceae</taxon>
        <taxon>Brassiceae</taxon>
        <taxon>Brassica</taxon>
    </lineage>
</organism>
<evidence type="ECO:0000313" key="14">
    <source>
        <dbReference type="Proteomes" id="UP000886595"/>
    </source>
</evidence>
<dbReference type="SUPFAM" id="SSF46689">
    <property type="entry name" value="Homeodomain-like"/>
    <property type="match status" value="1"/>
</dbReference>
<gene>
    <name evidence="13" type="ORF">Bca52824_036740</name>
</gene>
<comment type="caution">
    <text evidence="13">The sequence shown here is derived from an EMBL/GenBank/DDBJ whole genome shotgun (WGS) entry which is preliminary data.</text>
</comment>
<evidence type="ECO:0000256" key="8">
    <source>
        <dbReference type="ARBA" id="ARBA00024040"/>
    </source>
</evidence>
<feature type="compositionally biased region" description="Polar residues" evidence="11">
    <location>
        <begin position="1"/>
        <end position="26"/>
    </location>
</feature>
<comment type="subcellular location">
    <subcellularLocation>
        <location evidence="1 9 10">Nucleus</location>
    </subcellularLocation>
</comment>
<protein>
    <recommendedName>
        <fullName evidence="12">Homeobox domain-containing protein</fullName>
    </recommendedName>
</protein>
<dbReference type="InterPro" id="IPR044558">
    <property type="entry name" value="WOX11-like"/>
</dbReference>
<keyword evidence="3" id="KW-0805">Transcription regulation</keyword>
<accession>A0A8X7S5W7</accession>
<evidence type="ECO:0000256" key="9">
    <source>
        <dbReference type="PROSITE-ProRule" id="PRU00108"/>
    </source>
</evidence>
<keyword evidence="7 9" id="KW-0539">Nucleus</keyword>
<evidence type="ECO:0000259" key="12">
    <source>
        <dbReference type="PROSITE" id="PS50071"/>
    </source>
</evidence>
<proteinExistence type="inferred from homology"/>
<dbReference type="InterPro" id="IPR001356">
    <property type="entry name" value="HD"/>
</dbReference>
<dbReference type="FunFam" id="1.10.10.60:FF:000118">
    <property type="entry name" value="WUSCHEL-related homeobox 11"/>
    <property type="match status" value="1"/>
</dbReference>
<evidence type="ECO:0000256" key="2">
    <source>
        <dbReference type="ARBA" id="ARBA00022473"/>
    </source>
</evidence>
<feature type="DNA-binding region" description="Homeobox" evidence="9">
    <location>
        <begin position="26"/>
        <end position="90"/>
    </location>
</feature>
<evidence type="ECO:0000313" key="13">
    <source>
        <dbReference type="EMBL" id="KAG2300268.1"/>
    </source>
</evidence>
<dbReference type="InterPro" id="IPR009057">
    <property type="entry name" value="Homeodomain-like_sf"/>
</dbReference>
<feature type="region of interest" description="Disordered" evidence="11">
    <location>
        <begin position="184"/>
        <end position="210"/>
    </location>
</feature>
<feature type="compositionally biased region" description="Low complexity" evidence="11">
    <location>
        <begin position="197"/>
        <end position="206"/>
    </location>
</feature>
<dbReference type="EMBL" id="JAAMPC010000008">
    <property type="protein sequence ID" value="KAG2300268.1"/>
    <property type="molecule type" value="Genomic_DNA"/>
</dbReference>
<evidence type="ECO:0000256" key="10">
    <source>
        <dbReference type="RuleBase" id="RU000682"/>
    </source>
</evidence>
<dbReference type="Proteomes" id="UP000886595">
    <property type="component" value="Unassembled WGS sequence"/>
</dbReference>
<dbReference type="PROSITE" id="PS50071">
    <property type="entry name" value="HOMEOBOX_2"/>
    <property type="match status" value="1"/>
</dbReference>
<dbReference type="GO" id="GO:0005634">
    <property type="term" value="C:nucleus"/>
    <property type="evidence" value="ECO:0007669"/>
    <property type="project" value="UniProtKB-SubCell"/>
</dbReference>
<evidence type="ECO:0000256" key="7">
    <source>
        <dbReference type="ARBA" id="ARBA00023242"/>
    </source>
</evidence>
<feature type="region of interest" description="Disordered" evidence="11">
    <location>
        <begin position="1"/>
        <end position="31"/>
    </location>
</feature>
<dbReference type="GO" id="GO:0003677">
    <property type="term" value="F:DNA binding"/>
    <property type="evidence" value="ECO:0007669"/>
    <property type="project" value="UniProtKB-UniRule"/>
</dbReference>
<evidence type="ECO:0000256" key="1">
    <source>
        <dbReference type="ARBA" id="ARBA00004123"/>
    </source>
</evidence>
<keyword evidence="14" id="KW-1185">Reference proteome</keyword>
<keyword evidence="2" id="KW-0217">Developmental protein</keyword>
<evidence type="ECO:0000256" key="4">
    <source>
        <dbReference type="ARBA" id="ARBA00023125"/>
    </source>
</evidence>
<dbReference type="AlphaFoldDB" id="A0A8X7S5W7"/>
<evidence type="ECO:0000256" key="3">
    <source>
        <dbReference type="ARBA" id="ARBA00023015"/>
    </source>
</evidence>
<dbReference type="Gene3D" id="1.10.10.60">
    <property type="entry name" value="Homeodomain-like"/>
    <property type="match status" value="1"/>
</dbReference>
<name>A0A8X7S5W7_BRACI</name>
<sequence>MDHEGSSQSPTSHGRSCSATSNSTEPVRTRWSPKPEQILILESIFNSGIVNPPKDETVRIRKMLEKFGAVGDANVFYWFQNRRSRSRRRQRQLQAANASAIATGGVENSQHMTTMSMHHPYSNSEIDLGFGSCSNPSADYLFNEPSSQVSSFLLGLSSSSLNGGCESNNGMGDLFTMYGHESNHHPHHHFRHHQHSSNDASISSPSDQNSNNHYQQGLMTVFINGVPTEVTHGAIDVKAMFGEDLVLLHSSGLPLPTDEFGFLMHSLQHGQSYFLTSFVFVCESFFY</sequence>
<dbReference type="SMART" id="SM00389">
    <property type="entry name" value="HOX"/>
    <property type="match status" value="1"/>
</dbReference>
<feature type="domain" description="Homeobox" evidence="12">
    <location>
        <begin position="24"/>
        <end position="89"/>
    </location>
</feature>
<comment type="similarity">
    <text evidence="8">Belongs to the WUS homeobox family.</text>
</comment>
<evidence type="ECO:0000256" key="11">
    <source>
        <dbReference type="SAM" id="MobiDB-lite"/>
    </source>
</evidence>
<keyword evidence="6" id="KW-0804">Transcription</keyword>
<dbReference type="PANTHER" id="PTHR46998">
    <property type="entry name" value="WUSCHEL-RELATED HOMEOBOX 11"/>
    <property type="match status" value="1"/>
</dbReference>
<dbReference type="OrthoDB" id="670226at2759"/>
<dbReference type="GO" id="GO:0003700">
    <property type="term" value="F:DNA-binding transcription factor activity"/>
    <property type="evidence" value="ECO:0007669"/>
    <property type="project" value="InterPro"/>
</dbReference>